<feature type="domain" description="N-acetyltransferase" evidence="1">
    <location>
        <begin position="292"/>
        <end position="443"/>
    </location>
</feature>
<gene>
    <name evidence="2" type="ORF">VJ920_01380</name>
</gene>
<keyword evidence="2" id="KW-0808">Transferase</keyword>
<dbReference type="Proteomes" id="UP001343724">
    <property type="component" value="Unassembled WGS sequence"/>
</dbReference>
<keyword evidence="3" id="KW-1185">Reference proteome</keyword>
<dbReference type="InterPro" id="IPR014942">
    <property type="entry name" value="AbiEii"/>
</dbReference>
<dbReference type="Pfam" id="PF08843">
    <property type="entry name" value="AbiEii"/>
    <property type="match status" value="1"/>
</dbReference>
<evidence type="ECO:0000313" key="2">
    <source>
        <dbReference type="EMBL" id="MEC4293959.1"/>
    </source>
</evidence>
<protein>
    <submittedName>
        <fullName evidence="2">Nucleotidyl transferase AbiEii/AbiGii toxin family protein</fullName>
    </submittedName>
</protein>
<dbReference type="InterPro" id="IPR016181">
    <property type="entry name" value="Acyl_CoA_acyltransferase"/>
</dbReference>
<proteinExistence type="predicted"/>
<dbReference type="RefSeq" id="WP_326454216.1">
    <property type="nucleotide sequence ID" value="NZ_JAYMFH010000001.1"/>
</dbReference>
<dbReference type="SUPFAM" id="SSF55729">
    <property type="entry name" value="Acyl-CoA N-acyltransferases (Nat)"/>
    <property type="match status" value="1"/>
</dbReference>
<dbReference type="Pfam" id="PF00583">
    <property type="entry name" value="Acetyltransf_1"/>
    <property type="match status" value="1"/>
</dbReference>
<dbReference type="CDD" id="cd04301">
    <property type="entry name" value="NAT_SF"/>
    <property type="match status" value="1"/>
</dbReference>
<name>A0ABU6IVU8_9ACTN</name>
<dbReference type="PROSITE" id="PS51186">
    <property type="entry name" value="GNAT"/>
    <property type="match status" value="1"/>
</dbReference>
<evidence type="ECO:0000259" key="1">
    <source>
        <dbReference type="PROSITE" id="PS51186"/>
    </source>
</evidence>
<sequence length="443" mass="49803">MITGSRRIKDLIRNRAKGDSAKAQMLLRHFAMERLLERLSVSPYKNDFILKGGMLLSSIVGVEERMTRDIDATMRGHAMNLENVARIINEISSIDIGDGFTFEPGGATEIMEDSEYGGIRIPMTASIERTKTTFKIDVSTGDAITPDAVEHAYQLMFENRSISLRSYNDETFLSEKLETILSLATQNTRMRDFYDIWALRASGREIDYALLGSALEATRTARKSAATINDFERVFTLLQESAEMADAWRRYQLSNPFAESVNWQDALAALDTIAANISSCLDANLDTSAPWRIWRLAEHPGMTDEAAAWFSEKWDIPEKAYRESMRESARAGGVPQWYVVREDNEPAGAIIAGCGIIENDFHDRPDLAPNLCALYVEEEYRHHGLARHLLNHARAEAAAMGHGRLYLVTDLVGFYEKCSWEYLGDVNELEGGTIRLYGTDTLS</sequence>
<organism evidence="2 3">
    <name type="scientific">Adlercreutzia shanghongiae</name>
    <dbReference type="NCBI Taxonomy" id="3111773"/>
    <lineage>
        <taxon>Bacteria</taxon>
        <taxon>Bacillati</taxon>
        <taxon>Actinomycetota</taxon>
        <taxon>Coriobacteriia</taxon>
        <taxon>Eggerthellales</taxon>
        <taxon>Eggerthellaceae</taxon>
        <taxon>Adlercreutzia</taxon>
    </lineage>
</organism>
<comment type="caution">
    <text evidence="2">The sequence shown here is derived from an EMBL/GenBank/DDBJ whole genome shotgun (WGS) entry which is preliminary data.</text>
</comment>
<evidence type="ECO:0000313" key="3">
    <source>
        <dbReference type="Proteomes" id="UP001343724"/>
    </source>
</evidence>
<dbReference type="GO" id="GO:0016740">
    <property type="term" value="F:transferase activity"/>
    <property type="evidence" value="ECO:0007669"/>
    <property type="project" value="UniProtKB-KW"/>
</dbReference>
<reference evidence="2 3" key="1">
    <citation type="submission" date="2024-01" db="EMBL/GenBank/DDBJ databases">
        <title>novel species in genus Adlercreutzia.</title>
        <authorList>
            <person name="Liu X."/>
        </authorList>
    </citation>
    <scope>NUCLEOTIDE SEQUENCE [LARGE SCALE GENOMIC DNA]</scope>
    <source>
        <strain evidence="2 3">R22</strain>
    </source>
</reference>
<dbReference type="InterPro" id="IPR000182">
    <property type="entry name" value="GNAT_dom"/>
</dbReference>
<dbReference type="EMBL" id="JAYMFH010000001">
    <property type="protein sequence ID" value="MEC4293959.1"/>
    <property type="molecule type" value="Genomic_DNA"/>
</dbReference>
<accession>A0ABU6IVU8</accession>
<dbReference type="Gene3D" id="3.40.630.30">
    <property type="match status" value="1"/>
</dbReference>